<evidence type="ECO:0000313" key="9">
    <source>
        <dbReference type="Proteomes" id="UP001226084"/>
    </source>
</evidence>
<dbReference type="Proteomes" id="UP001226084">
    <property type="component" value="Unassembled WGS sequence"/>
</dbReference>
<keyword evidence="5 6" id="KW-0472">Membrane</keyword>
<evidence type="ECO:0000259" key="7">
    <source>
        <dbReference type="Pfam" id="PF00892"/>
    </source>
</evidence>
<dbReference type="PANTHER" id="PTHR32322:SF2">
    <property type="entry name" value="EAMA DOMAIN-CONTAINING PROTEIN"/>
    <property type="match status" value="1"/>
</dbReference>
<evidence type="ECO:0000256" key="1">
    <source>
        <dbReference type="ARBA" id="ARBA00004141"/>
    </source>
</evidence>
<reference evidence="8" key="1">
    <citation type="submission" date="2023-07" db="EMBL/GenBank/DDBJ databases">
        <title>Functional and genomic diversity of the sorghum phyllosphere microbiome.</title>
        <authorList>
            <person name="Shade A."/>
        </authorList>
    </citation>
    <scope>NUCLEOTIDE SEQUENCE</scope>
    <source>
        <strain evidence="8">SORGH_AS_0457</strain>
    </source>
</reference>
<gene>
    <name evidence="8" type="ORF">QE424_002323</name>
</gene>
<comment type="subcellular location">
    <subcellularLocation>
        <location evidence="1">Membrane</location>
        <topology evidence="1">Multi-pass membrane protein</topology>
    </subcellularLocation>
</comment>
<proteinExistence type="inferred from homology"/>
<feature type="transmembrane region" description="Helical" evidence="6">
    <location>
        <begin position="77"/>
        <end position="99"/>
    </location>
</feature>
<dbReference type="Pfam" id="PF00892">
    <property type="entry name" value="EamA"/>
    <property type="match status" value="2"/>
</dbReference>
<dbReference type="InterPro" id="IPR037185">
    <property type="entry name" value="EmrE-like"/>
</dbReference>
<dbReference type="RefSeq" id="WP_307107190.1">
    <property type="nucleotide sequence ID" value="NZ_JAUTAS010000001.1"/>
</dbReference>
<dbReference type="AlphaFoldDB" id="A0AAP5AIE1"/>
<feature type="domain" description="EamA" evidence="7">
    <location>
        <begin position="153"/>
        <end position="288"/>
    </location>
</feature>
<dbReference type="SUPFAM" id="SSF103481">
    <property type="entry name" value="Multidrug resistance efflux transporter EmrE"/>
    <property type="match status" value="1"/>
</dbReference>
<evidence type="ECO:0000313" key="8">
    <source>
        <dbReference type="EMBL" id="MDQ1109164.1"/>
    </source>
</evidence>
<feature type="transmembrane region" description="Helical" evidence="6">
    <location>
        <begin position="44"/>
        <end position="65"/>
    </location>
</feature>
<feature type="transmembrane region" description="Helical" evidence="6">
    <location>
        <begin position="246"/>
        <end position="267"/>
    </location>
</feature>
<evidence type="ECO:0000256" key="6">
    <source>
        <dbReference type="SAM" id="Phobius"/>
    </source>
</evidence>
<comment type="caution">
    <text evidence="8">The sequence shown here is derived from an EMBL/GenBank/DDBJ whole genome shotgun (WGS) entry which is preliminary data.</text>
</comment>
<feature type="transmembrane region" description="Helical" evidence="6">
    <location>
        <begin position="273"/>
        <end position="290"/>
    </location>
</feature>
<feature type="transmembrane region" description="Helical" evidence="6">
    <location>
        <begin position="12"/>
        <end position="32"/>
    </location>
</feature>
<dbReference type="EMBL" id="JAUTAS010000001">
    <property type="protein sequence ID" value="MDQ1109164.1"/>
    <property type="molecule type" value="Genomic_DNA"/>
</dbReference>
<dbReference type="PANTHER" id="PTHR32322">
    <property type="entry name" value="INNER MEMBRANE TRANSPORTER"/>
    <property type="match status" value="1"/>
</dbReference>
<feature type="transmembrane region" description="Helical" evidence="6">
    <location>
        <begin position="182"/>
        <end position="200"/>
    </location>
</feature>
<sequence>MKWSDHAQGVDLRAATAAVCVVLVWSTSFSFARDAVQQMGPWTFRFYSTLAGFMTVLPFVRRSWLEVLQLQAATRQRVLWAVTINGTMVSSLNILALAYYPATTVLTLMYTMPAFAGAMEAVRLGRWSWGGVLATGAALSGVLLYVGGAPAGGALLIVLNAALWAVGTLLSARTGQPCRPSTLVTVQMLIAFLCSIPLLALAGGQGESLPPWQGRGNVLALFYVGVLNGPVVFGLWYVAIQGLGPVRAASFTLGVPVVGALAAVLAFGETLDWWQAAGIGLVVLGMALRLRGVAAPANGATR</sequence>
<protein>
    <submittedName>
        <fullName evidence="8">Drug/metabolite transporter (DMT)-like permease</fullName>
    </submittedName>
</protein>
<dbReference type="GO" id="GO:0016020">
    <property type="term" value="C:membrane"/>
    <property type="evidence" value="ECO:0007669"/>
    <property type="project" value="UniProtKB-SubCell"/>
</dbReference>
<evidence type="ECO:0000256" key="2">
    <source>
        <dbReference type="ARBA" id="ARBA00007362"/>
    </source>
</evidence>
<keyword evidence="3 6" id="KW-0812">Transmembrane</keyword>
<feature type="domain" description="EamA" evidence="7">
    <location>
        <begin position="14"/>
        <end position="145"/>
    </location>
</feature>
<evidence type="ECO:0000256" key="3">
    <source>
        <dbReference type="ARBA" id="ARBA00022692"/>
    </source>
</evidence>
<keyword evidence="4 6" id="KW-1133">Transmembrane helix</keyword>
<organism evidence="8 9">
    <name type="scientific">Stenotrophomonas rhizophila</name>
    <dbReference type="NCBI Taxonomy" id="216778"/>
    <lineage>
        <taxon>Bacteria</taxon>
        <taxon>Pseudomonadati</taxon>
        <taxon>Pseudomonadota</taxon>
        <taxon>Gammaproteobacteria</taxon>
        <taxon>Lysobacterales</taxon>
        <taxon>Lysobacteraceae</taxon>
        <taxon>Stenotrophomonas</taxon>
    </lineage>
</organism>
<dbReference type="InterPro" id="IPR050638">
    <property type="entry name" value="AA-Vitamin_Transporters"/>
</dbReference>
<evidence type="ECO:0000256" key="5">
    <source>
        <dbReference type="ARBA" id="ARBA00023136"/>
    </source>
</evidence>
<dbReference type="InterPro" id="IPR000620">
    <property type="entry name" value="EamA_dom"/>
</dbReference>
<name>A0AAP5AIE1_9GAMM</name>
<evidence type="ECO:0000256" key="4">
    <source>
        <dbReference type="ARBA" id="ARBA00022989"/>
    </source>
</evidence>
<accession>A0AAP5AIE1</accession>
<comment type="similarity">
    <text evidence="2">Belongs to the EamA transporter family.</text>
</comment>
<feature type="transmembrane region" description="Helical" evidence="6">
    <location>
        <begin position="220"/>
        <end position="239"/>
    </location>
</feature>